<keyword evidence="2" id="KW-1185">Reference proteome</keyword>
<evidence type="ECO:0008006" key="3">
    <source>
        <dbReference type="Google" id="ProtNLM"/>
    </source>
</evidence>
<accession>A0AA88CQX4</accession>
<dbReference type="AlphaFoldDB" id="A0AA88CQX4"/>
<proteinExistence type="predicted"/>
<dbReference type="EMBL" id="BTGU01000002">
    <property type="protein sequence ID" value="GMN27610.1"/>
    <property type="molecule type" value="Genomic_DNA"/>
</dbReference>
<protein>
    <recommendedName>
        <fullName evidence="3">F-box associated domain-containing protein</fullName>
    </recommendedName>
</protein>
<comment type="caution">
    <text evidence="1">The sequence shown here is derived from an EMBL/GenBank/DDBJ whole genome shotgun (WGS) entry which is preliminary data.</text>
</comment>
<sequence>MEEERFGFYPIPSQPSQQGIALEIGVLGGCLCVYIRLDVDPRLLDIWMMKDYGVCESSTKLFRIDTTNGQQSNRIYFRYRNFRPLIYLNNSALLIINGDGDELACYDESRVLRFKHLKFCGTITKFAAIVHTPSFISLKDIVTAGNVEIPRQNLCLVRH</sequence>
<evidence type="ECO:0000313" key="1">
    <source>
        <dbReference type="EMBL" id="GMN27610.1"/>
    </source>
</evidence>
<gene>
    <name evidence="1" type="ORF">TIFTF001_001730</name>
</gene>
<reference evidence="1" key="1">
    <citation type="submission" date="2023-07" db="EMBL/GenBank/DDBJ databases">
        <title>draft genome sequence of fig (Ficus carica).</title>
        <authorList>
            <person name="Takahashi T."/>
            <person name="Nishimura K."/>
        </authorList>
    </citation>
    <scope>NUCLEOTIDE SEQUENCE</scope>
</reference>
<name>A0AA88CQX4_FICCA</name>
<organism evidence="1 2">
    <name type="scientific">Ficus carica</name>
    <name type="common">Common fig</name>
    <dbReference type="NCBI Taxonomy" id="3494"/>
    <lineage>
        <taxon>Eukaryota</taxon>
        <taxon>Viridiplantae</taxon>
        <taxon>Streptophyta</taxon>
        <taxon>Embryophyta</taxon>
        <taxon>Tracheophyta</taxon>
        <taxon>Spermatophyta</taxon>
        <taxon>Magnoliopsida</taxon>
        <taxon>eudicotyledons</taxon>
        <taxon>Gunneridae</taxon>
        <taxon>Pentapetalae</taxon>
        <taxon>rosids</taxon>
        <taxon>fabids</taxon>
        <taxon>Rosales</taxon>
        <taxon>Moraceae</taxon>
        <taxon>Ficeae</taxon>
        <taxon>Ficus</taxon>
    </lineage>
</organism>
<evidence type="ECO:0000313" key="2">
    <source>
        <dbReference type="Proteomes" id="UP001187192"/>
    </source>
</evidence>
<dbReference type="Proteomes" id="UP001187192">
    <property type="component" value="Unassembled WGS sequence"/>
</dbReference>